<sequence length="308" mass="32591">MSDGIVRILVPVVVLLVAVQIVTGILLAMHYVPSEQPVLTSSGLPGTIVHADHVLIWRASPEAWPDTLAMPGDHALVPAGRTAIVPSEAGASVALTIHHQVPGGAVLRTIHHVVTPILVVAAFLLVIVWMFGRRAFQGAWRWYAVLASLVLTMAAAYSGRLLPDDVYAATSRAVVGHAMEEAPFGAILSVGLGLAGTLATSYAMHALVIPLFLSAIVCLLLRSTVRSWRPAFVIVVVVTLAVALTPVSWMAPRDVLHGANAGYEGGPWWIFVPFEVLEDVAGAELGGYLVIIVAALLLSLPFRKRAGA</sequence>
<comment type="caution">
    <text evidence="3">The sequence shown here is derived from an EMBL/GenBank/DDBJ whole genome shotgun (WGS) entry which is preliminary data.</text>
</comment>
<dbReference type="Proteomes" id="UP000184233">
    <property type="component" value="Unassembled WGS sequence"/>
</dbReference>
<dbReference type="GO" id="GO:0016020">
    <property type="term" value="C:membrane"/>
    <property type="evidence" value="ECO:0007669"/>
    <property type="project" value="InterPro"/>
</dbReference>
<dbReference type="InterPro" id="IPR027387">
    <property type="entry name" value="Cytb/b6-like_sf"/>
</dbReference>
<dbReference type="InterPro" id="IPR005797">
    <property type="entry name" value="Cyt_b/b6_N"/>
</dbReference>
<dbReference type="EMBL" id="MKVH01000021">
    <property type="protein sequence ID" value="OJX57642.1"/>
    <property type="molecule type" value="Genomic_DNA"/>
</dbReference>
<reference evidence="3 4" key="1">
    <citation type="submission" date="2016-09" db="EMBL/GenBank/DDBJ databases">
        <title>Genome-resolved meta-omics ties microbial dynamics to process performance in biotechnology for thiocyanate degradation.</title>
        <authorList>
            <person name="Kantor R.S."/>
            <person name="Huddy R.J."/>
            <person name="Iyer R."/>
            <person name="Thomas B.C."/>
            <person name="Brown C.T."/>
            <person name="Anantharaman K."/>
            <person name="Tringe S."/>
            <person name="Hettich R.L."/>
            <person name="Harrison S.T."/>
            <person name="Banfield J.F."/>
        </authorList>
    </citation>
    <scope>NUCLEOTIDE SEQUENCE [LARGE SCALE GENOMIC DNA]</scope>
    <source>
        <strain evidence="3">59-99</strain>
    </source>
</reference>
<feature type="transmembrane region" description="Helical" evidence="1">
    <location>
        <begin position="202"/>
        <end position="220"/>
    </location>
</feature>
<protein>
    <recommendedName>
        <fullName evidence="2">Cytochrome b/b6 N-terminal region profile domain-containing protein</fullName>
    </recommendedName>
</protein>
<dbReference type="InterPro" id="IPR016174">
    <property type="entry name" value="Di-haem_cyt_TM"/>
</dbReference>
<keyword evidence="1" id="KW-1133">Transmembrane helix</keyword>
<keyword evidence="1" id="KW-0812">Transmembrane</keyword>
<evidence type="ECO:0000313" key="4">
    <source>
        <dbReference type="Proteomes" id="UP000184233"/>
    </source>
</evidence>
<dbReference type="SUPFAM" id="SSF81342">
    <property type="entry name" value="Transmembrane di-heme cytochromes"/>
    <property type="match status" value="1"/>
</dbReference>
<gene>
    <name evidence="3" type="ORF">BGO89_06630</name>
</gene>
<feature type="domain" description="Cytochrome b/b6 N-terminal region profile" evidence="2">
    <location>
        <begin position="1"/>
        <end position="234"/>
    </location>
</feature>
<dbReference type="PROSITE" id="PS51002">
    <property type="entry name" value="CYTB_NTER"/>
    <property type="match status" value="1"/>
</dbReference>
<keyword evidence="1" id="KW-0472">Membrane</keyword>
<proteinExistence type="predicted"/>
<evidence type="ECO:0000256" key="1">
    <source>
        <dbReference type="SAM" id="Phobius"/>
    </source>
</evidence>
<feature type="transmembrane region" description="Helical" evidence="1">
    <location>
        <begin position="285"/>
        <end position="302"/>
    </location>
</feature>
<organism evidence="3 4">
    <name type="scientific">Candidatus Kapaibacterium thiocyanatum</name>
    <dbReference type="NCBI Taxonomy" id="1895771"/>
    <lineage>
        <taxon>Bacteria</taxon>
        <taxon>Pseudomonadati</taxon>
        <taxon>Candidatus Kapaibacteriota</taxon>
        <taxon>Candidatus Kapaibacteriia</taxon>
        <taxon>Candidatus Kapaibacteriales</taxon>
        <taxon>Candidatus Kapaibacteriaceae</taxon>
        <taxon>Candidatus Kapaibacterium</taxon>
    </lineage>
</organism>
<dbReference type="GO" id="GO:0022904">
    <property type="term" value="P:respiratory electron transport chain"/>
    <property type="evidence" value="ECO:0007669"/>
    <property type="project" value="InterPro"/>
</dbReference>
<accession>A0A1M3KYQ6</accession>
<feature type="transmembrane region" description="Helical" evidence="1">
    <location>
        <begin position="12"/>
        <end position="32"/>
    </location>
</feature>
<evidence type="ECO:0000259" key="2">
    <source>
        <dbReference type="PROSITE" id="PS51002"/>
    </source>
</evidence>
<feature type="transmembrane region" description="Helical" evidence="1">
    <location>
        <begin position="139"/>
        <end position="157"/>
    </location>
</feature>
<name>A0A1M3KYQ6_9BACT</name>
<dbReference type="STRING" id="1895771.BGO89_06630"/>
<dbReference type="GO" id="GO:0009055">
    <property type="term" value="F:electron transfer activity"/>
    <property type="evidence" value="ECO:0007669"/>
    <property type="project" value="InterPro"/>
</dbReference>
<dbReference type="GO" id="GO:0016491">
    <property type="term" value="F:oxidoreductase activity"/>
    <property type="evidence" value="ECO:0007669"/>
    <property type="project" value="InterPro"/>
</dbReference>
<feature type="transmembrane region" description="Helical" evidence="1">
    <location>
        <begin position="232"/>
        <end position="251"/>
    </location>
</feature>
<feature type="transmembrane region" description="Helical" evidence="1">
    <location>
        <begin position="113"/>
        <end position="132"/>
    </location>
</feature>
<dbReference type="Gene3D" id="1.20.810.10">
    <property type="entry name" value="Cytochrome Bc1 Complex, Chain C"/>
    <property type="match status" value="1"/>
</dbReference>
<dbReference type="AlphaFoldDB" id="A0A1M3KYQ6"/>
<evidence type="ECO:0000313" key="3">
    <source>
        <dbReference type="EMBL" id="OJX57642.1"/>
    </source>
</evidence>